<gene>
    <name evidence="2" type="ORF">ACFP3M_20800</name>
</gene>
<comment type="caution">
    <text evidence="2">The sequence shown here is derived from an EMBL/GenBank/DDBJ whole genome shotgun (WGS) entry which is preliminary data.</text>
</comment>
<dbReference type="SUPFAM" id="SSF52833">
    <property type="entry name" value="Thioredoxin-like"/>
    <property type="match status" value="1"/>
</dbReference>
<reference evidence="3" key="1">
    <citation type="journal article" date="2019" name="Int. J. Syst. Evol. Microbiol.">
        <title>The Global Catalogue of Microorganisms (GCM) 10K type strain sequencing project: providing services to taxonomists for standard genome sequencing and annotation.</title>
        <authorList>
            <consortium name="The Broad Institute Genomics Platform"/>
            <consortium name="The Broad Institute Genome Sequencing Center for Infectious Disease"/>
            <person name="Wu L."/>
            <person name="Ma J."/>
        </authorList>
    </citation>
    <scope>NUCLEOTIDE SEQUENCE [LARGE SCALE GENOMIC DNA]</scope>
    <source>
        <strain evidence="3">CGMCC 1.15809</strain>
    </source>
</reference>
<dbReference type="Proteomes" id="UP001596241">
    <property type="component" value="Unassembled WGS sequence"/>
</dbReference>
<protein>
    <submittedName>
        <fullName evidence="2">Thioredoxin domain-containing protein</fullName>
    </submittedName>
</protein>
<dbReference type="RefSeq" id="WP_345078033.1">
    <property type="nucleotide sequence ID" value="NZ_BAAAWG010000002.1"/>
</dbReference>
<dbReference type="InterPro" id="IPR013766">
    <property type="entry name" value="Thioredoxin_domain"/>
</dbReference>
<evidence type="ECO:0000313" key="3">
    <source>
        <dbReference type="Proteomes" id="UP001596241"/>
    </source>
</evidence>
<sequence>MYAEFIVEKVTDDGELEEVVRGSERPVLVNYYADWYVPSLRINSWLNEIVTEEKYGNAVKIVVMKIPPSPNPNYHVDRLPWTEIYKDGEVEPILPPGCAAIERELDAIGNE</sequence>
<dbReference type="Gene3D" id="3.40.30.10">
    <property type="entry name" value="Glutaredoxin"/>
    <property type="match status" value="1"/>
</dbReference>
<evidence type="ECO:0000313" key="2">
    <source>
        <dbReference type="EMBL" id="MFC5895239.1"/>
    </source>
</evidence>
<dbReference type="EMBL" id="JBHSPW010000009">
    <property type="protein sequence ID" value="MFC5895239.1"/>
    <property type="molecule type" value="Genomic_DNA"/>
</dbReference>
<feature type="domain" description="Thioredoxin" evidence="1">
    <location>
        <begin position="10"/>
        <end position="89"/>
    </location>
</feature>
<accession>A0ABW1FQC3</accession>
<dbReference type="Pfam" id="PF00085">
    <property type="entry name" value="Thioredoxin"/>
    <property type="match status" value="1"/>
</dbReference>
<dbReference type="InterPro" id="IPR036249">
    <property type="entry name" value="Thioredoxin-like_sf"/>
</dbReference>
<name>A0ABW1FQC3_9ACTN</name>
<keyword evidence="3" id="KW-1185">Reference proteome</keyword>
<evidence type="ECO:0000259" key="1">
    <source>
        <dbReference type="Pfam" id="PF00085"/>
    </source>
</evidence>
<proteinExistence type="predicted"/>
<organism evidence="2 3">
    <name type="scientific">Streptomyces ramulosus</name>
    <dbReference type="NCBI Taxonomy" id="47762"/>
    <lineage>
        <taxon>Bacteria</taxon>
        <taxon>Bacillati</taxon>
        <taxon>Actinomycetota</taxon>
        <taxon>Actinomycetes</taxon>
        <taxon>Kitasatosporales</taxon>
        <taxon>Streptomycetaceae</taxon>
        <taxon>Streptomyces</taxon>
    </lineage>
</organism>